<proteinExistence type="inferred from homology"/>
<dbReference type="EMBL" id="BAOS01000004">
    <property type="protein sequence ID" value="GAX59846.1"/>
    <property type="molecule type" value="Genomic_DNA"/>
</dbReference>
<dbReference type="SFLD" id="SFLDS00029">
    <property type="entry name" value="Radical_SAM"/>
    <property type="match status" value="1"/>
</dbReference>
<dbReference type="PANTHER" id="PTHR43726:SF1">
    <property type="entry name" value="BIOTIN SYNTHASE"/>
    <property type="match status" value="1"/>
</dbReference>
<evidence type="ECO:0000256" key="8">
    <source>
        <dbReference type="ARBA" id="ARBA00034078"/>
    </source>
</evidence>
<dbReference type="RefSeq" id="WP_096892975.1">
    <property type="nucleotide sequence ID" value="NZ_BAOS01000004.1"/>
</dbReference>
<dbReference type="OrthoDB" id="9775764at2"/>
<evidence type="ECO:0000256" key="3">
    <source>
        <dbReference type="ARBA" id="ARBA00022485"/>
    </source>
</evidence>
<gene>
    <name evidence="10" type="ORF">SCALIN_C04_0334</name>
</gene>
<dbReference type="SUPFAM" id="SSF159127">
    <property type="entry name" value="HupF/HypC-like"/>
    <property type="match status" value="1"/>
</dbReference>
<feature type="domain" description="Radical SAM core" evidence="9">
    <location>
        <begin position="139"/>
        <end position="362"/>
    </location>
</feature>
<keyword evidence="3" id="KW-0004">4Fe-4S</keyword>
<dbReference type="Proteomes" id="UP000218542">
    <property type="component" value="Unassembled WGS sequence"/>
</dbReference>
<dbReference type="GO" id="GO:0046872">
    <property type="term" value="F:metal ion binding"/>
    <property type="evidence" value="ECO:0007669"/>
    <property type="project" value="UniProtKB-KW"/>
</dbReference>
<dbReference type="InterPro" id="IPR034422">
    <property type="entry name" value="HydE/PylB-like"/>
</dbReference>
<reference evidence="11" key="1">
    <citation type="journal article" date="2017" name="Environ. Microbiol. Rep.">
        <title>Genetic Diversity of Marine Anaerobic Ammonium-Oxidizing Bacteria as Revealed by Genomic and Proteomic Analyses of 'Candidatus Scalindua japonica'.</title>
        <authorList>
            <person name="Oshiki M."/>
            <person name="Mizuto K."/>
            <person name="Kimura Z."/>
            <person name="Kindaichi T."/>
            <person name="Satoh H."/>
            <person name="Okabe S."/>
        </authorList>
    </citation>
    <scope>NUCLEOTIDE SEQUENCE [LARGE SCALE GENOMIC DNA]</scope>
    <source>
        <strain evidence="11">husup-a2</strain>
    </source>
</reference>
<dbReference type="GO" id="GO:0042364">
    <property type="term" value="P:water-soluble vitamin biosynthetic process"/>
    <property type="evidence" value="ECO:0007669"/>
    <property type="project" value="UniProtKB-ARBA"/>
</dbReference>
<dbReference type="GO" id="GO:0016740">
    <property type="term" value="F:transferase activity"/>
    <property type="evidence" value="ECO:0007669"/>
    <property type="project" value="TreeGrafter"/>
</dbReference>
<comment type="cofactor">
    <cofactor evidence="1">
        <name>[4Fe-4S] cluster</name>
        <dbReference type="ChEBI" id="CHEBI:49883"/>
    </cofactor>
</comment>
<dbReference type="AlphaFoldDB" id="A0A286TVE3"/>
<keyword evidence="6" id="KW-0408">Iron</keyword>
<keyword evidence="4" id="KW-0949">S-adenosyl-L-methionine</keyword>
<dbReference type="InterPro" id="IPR058240">
    <property type="entry name" value="rSAM_sf"/>
</dbReference>
<evidence type="ECO:0000256" key="4">
    <source>
        <dbReference type="ARBA" id="ARBA00022691"/>
    </source>
</evidence>
<dbReference type="SFLD" id="SFLDG01280">
    <property type="entry name" value="HydE/PylB-like"/>
    <property type="match status" value="1"/>
</dbReference>
<keyword evidence="7" id="KW-0411">Iron-sulfur</keyword>
<dbReference type="PANTHER" id="PTHR43726">
    <property type="entry name" value="3-METHYLORNITHINE SYNTHASE"/>
    <property type="match status" value="1"/>
</dbReference>
<sequence length="431" mass="48785">MCYAIPGNVKNITGNLITVDYFGEERKARNDFYDLQVGDYVYAQGGFVVEKIDEKLAEEILETWKELFFELKKTDVRLSKLYNDKPDLDKDFLKVIDKATYGKLISRKEALRLLLCEDPDEIDLLHKSANFIRQKFLDNACCVHGIIEFSNTCVCKCTYCGINSENSTLKRYSLDTGEILEVVADAVKRFGFKGLVLQSGEDTSYSSDKILKLIKDIRRNFPVFIFLSLGEREDRFYREAFDAGAKAALFRFETSDSTLYSQLHPHSSLKERTRYLKLFKDIGYIIASGSLIGLPGQKAESVIDDFMFAKELGCDMYSFGPFIPHPDTPLSDYNTPDTEYILKALSVLRLIDPYGKILVTTALESINPQARRQALMSGANSIMLNLTPKDYVGFYDIYPNRATVDVSVEKQIADALQLLKSIGRAPTDLGI</sequence>
<protein>
    <submittedName>
        <fullName evidence="10">Biotin synthase</fullName>
    </submittedName>
</protein>
<dbReference type="Gene3D" id="2.30.30.140">
    <property type="match status" value="1"/>
</dbReference>
<evidence type="ECO:0000313" key="10">
    <source>
        <dbReference type="EMBL" id="GAX59846.1"/>
    </source>
</evidence>
<keyword evidence="5" id="KW-0479">Metal-binding</keyword>
<dbReference type="InterPro" id="IPR006638">
    <property type="entry name" value="Elp3/MiaA/NifB-like_rSAM"/>
</dbReference>
<dbReference type="SMART" id="SM00876">
    <property type="entry name" value="BATS"/>
    <property type="match status" value="1"/>
</dbReference>
<evidence type="ECO:0000256" key="6">
    <source>
        <dbReference type="ARBA" id="ARBA00023004"/>
    </source>
</evidence>
<evidence type="ECO:0000256" key="7">
    <source>
        <dbReference type="ARBA" id="ARBA00023014"/>
    </source>
</evidence>
<dbReference type="InterPro" id="IPR001109">
    <property type="entry name" value="Hydrogenase_HupF/HypC"/>
</dbReference>
<keyword evidence="11" id="KW-1185">Reference proteome</keyword>
<evidence type="ECO:0000259" key="9">
    <source>
        <dbReference type="PROSITE" id="PS51918"/>
    </source>
</evidence>
<dbReference type="InterPro" id="IPR010722">
    <property type="entry name" value="BATS_dom"/>
</dbReference>
<comment type="similarity">
    <text evidence="2">Belongs to the HupF/HypC family.</text>
</comment>
<dbReference type="InterPro" id="IPR007197">
    <property type="entry name" value="rSAM"/>
</dbReference>
<evidence type="ECO:0000313" key="11">
    <source>
        <dbReference type="Proteomes" id="UP000218542"/>
    </source>
</evidence>
<dbReference type="GO" id="GO:0044272">
    <property type="term" value="P:sulfur compound biosynthetic process"/>
    <property type="evidence" value="ECO:0007669"/>
    <property type="project" value="UniProtKB-ARBA"/>
</dbReference>
<dbReference type="SUPFAM" id="SSF102114">
    <property type="entry name" value="Radical SAM enzymes"/>
    <property type="match status" value="1"/>
</dbReference>
<name>A0A286TVE3_9BACT</name>
<dbReference type="SFLD" id="SFLDG01060">
    <property type="entry name" value="BATS_domain_containing"/>
    <property type="match status" value="1"/>
</dbReference>
<evidence type="ECO:0000256" key="5">
    <source>
        <dbReference type="ARBA" id="ARBA00022723"/>
    </source>
</evidence>
<evidence type="ECO:0000256" key="1">
    <source>
        <dbReference type="ARBA" id="ARBA00001966"/>
    </source>
</evidence>
<dbReference type="PROSITE" id="PS51918">
    <property type="entry name" value="RADICAL_SAM"/>
    <property type="match status" value="1"/>
</dbReference>
<dbReference type="CDD" id="cd01335">
    <property type="entry name" value="Radical_SAM"/>
    <property type="match status" value="1"/>
</dbReference>
<comment type="caution">
    <text evidence="10">The sequence shown here is derived from an EMBL/GenBank/DDBJ whole genome shotgun (WGS) entry which is preliminary data.</text>
</comment>
<comment type="cofactor">
    <cofactor evidence="8">
        <name>[2Fe-2S] cluster</name>
        <dbReference type="ChEBI" id="CHEBI:190135"/>
    </cofactor>
</comment>
<dbReference type="NCBIfam" id="TIGR03956">
    <property type="entry name" value="rSAM_HydE"/>
    <property type="match status" value="1"/>
</dbReference>
<dbReference type="Pfam" id="PF01455">
    <property type="entry name" value="HupF_HypC"/>
    <property type="match status" value="1"/>
</dbReference>
<dbReference type="Pfam" id="PF06968">
    <property type="entry name" value="BATS"/>
    <property type="match status" value="1"/>
</dbReference>
<dbReference type="Gene3D" id="3.20.20.70">
    <property type="entry name" value="Aldolase class I"/>
    <property type="match status" value="1"/>
</dbReference>
<organism evidence="10 11">
    <name type="scientific">Candidatus Scalindua japonica</name>
    <dbReference type="NCBI Taxonomy" id="1284222"/>
    <lineage>
        <taxon>Bacteria</taxon>
        <taxon>Pseudomonadati</taxon>
        <taxon>Planctomycetota</taxon>
        <taxon>Candidatus Brocadiia</taxon>
        <taxon>Candidatus Brocadiales</taxon>
        <taxon>Candidatus Scalinduaceae</taxon>
        <taxon>Candidatus Scalindua</taxon>
    </lineage>
</organism>
<dbReference type="InterPro" id="IPR024021">
    <property type="entry name" value="FeFe-hyd_HydE_rSAM"/>
</dbReference>
<evidence type="ECO:0000256" key="2">
    <source>
        <dbReference type="ARBA" id="ARBA00006018"/>
    </source>
</evidence>
<dbReference type="InterPro" id="IPR013785">
    <property type="entry name" value="Aldolase_TIM"/>
</dbReference>
<accession>A0A286TVE3</accession>
<dbReference type="Pfam" id="PF04055">
    <property type="entry name" value="Radical_SAM"/>
    <property type="match status" value="1"/>
</dbReference>
<dbReference type="GO" id="GO:0051539">
    <property type="term" value="F:4 iron, 4 sulfur cluster binding"/>
    <property type="evidence" value="ECO:0007669"/>
    <property type="project" value="UniProtKB-KW"/>
</dbReference>
<dbReference type="SMART" id="SM00729">
    <property type="entry name" value="Elp3"/>
    <property type="match status" value="1"/>
</dbReference>
<dbReference type="SFLD" id="SFLDG01082">
    <property type="entry name" value="B12-binding_domain_containing"/>
    <property type="match status" value="1"/>
</dbReference>